<evidence type="ECO:0000313" key="2">
    <source>
        <dbReference type="EMBL" id="JAD68347.1"/>
    </source>
</evidence>
<reference evidence="2" key="2">
    <citation type="journal article" date="2015" name="Data Brief">
        <title>Shoot transcriptome of the giant reed, Arundo donax.</title>
        <authorList>
            <person name="Barrero R.A."/>
            <person name="Guerrero F.D."/>
            <person name="Moolhuijzen P."/>
            <person name="Goolsby J.A."/>
            <person name="Tidwell J."/>
            <person name="Bellgard S.E."/>
            <person name="Bellgard M.I."/>
        </authorList>
    </citation>
    <scope>NUCLEOTIDE SEQUENCE</scope>
    <source>
        <tissue evidence="2">Shoot tissue taken approximately 20 cm above the soil surface</tissue>
    </source>
</reference>
<dbReference type="AlphaFoldDB" id="A0A0A9CA00"/>
<sequence>MQPPTSLFAARLEAGGTRRRRRAQGSRARQRLAVGAQRGAAVLGSGGRTTTHREDGHGESV</sequence>
<feature type="compositionally biased region" description="Basic residues" evidence="1">
    <location>
        <begin position="17"/>
        <end position="30"/>
    </location>
</feature>
<feature type="region of interest" description="Disordered" evidence="1">
    <location>
        <begin position="12"/>
        <end position="61"/>
    </location>
</feature>
<accession>A0A0A9CA00</accession>
<evidence type="ECO:0000256" key="1">
    <source>
        <dbReference type="SAM" id="MobiDB-lite"/>
    </source>
</evidence>
<dbReference type="EMBL" id="GBRH01229548">
    <property type="protein sequence ID" value="JAD68347.1"/>
    <property type="molecule type" value="Transcribed_RNA"/>
</dbReference>
<protein>
    <submittedName>
        <fullName evidence="2">Uncharacterized protein</fullName>
    </submittedName>
</protein>
<reference evidence="2" key="1">
    <citation type="submission" date="2014-09" db="EMBL/GenBank/DDBJ databases">
        <authorList>
            <person name="Magalhaes I.L.F."/>
            <person name="Oliveira U."/>
            <person name="Santos F.R."/>
            <person name="Vidigal T.H.D.A."/>
            <person name="Brescovit A.D."/>
            <person name="Santos A.J."/>
        </authorList>
    </citation>
    <scope>NUCLEOTIDE SEQUENCE</scope>
    <source>
        <tissue evidence="2">Shoot tissue taken approximately 20 cm above the soil surface</tissue>
    </source>
</reference>
<name>A0A0A9CA00_ARUDO</name>
<organism evidence="2">
    <name type="scientific">Arundo donax</name>
    <name type="common">Giant reed</name>
    <name type="synonym">Donax arundinaceus</name>
    <dbReference type="NCBI Taxonomy" id="35708"/>
    <lineage>
        <taxon>Eukaryota</taxon>
        <taxon>Viridiplantae</taxon>
        <taxon>Streptophyta</taxon>
        <taxon>Embryophyta</taxon>
        <taxon>Tracheophyta</taxon>
        <taxon>Spermatophyta</taxon>
        <taxon>Magnoliopsida</taxon>
        <taxon>Liliopsida</taxon>
        <taxon>Poales</taxon>
        <taxon>Poaceae</taxon>
        <taxon>PACMAD clade</taxon>
        <taxon>Arundinoideae</taxon>
        <taxon>Arundineae</taxon>
        <taxon>Arundo</taxon>
    </lineage>
</organism>
<feature type="compositionally biased region" description="Basic and acidic residues" evidence="1">
    <location>
        <begin position="51"/>
        <end position="61"/>
    </location>
</feature>
<proteinExistence type="predicted"/>